<dbReference type="InParanoid" id="A0A0H2SQE5"/>
<keyword evidence="8" id="KW-1185">Reference proteome</keyword>
<evidence type="ECO:0000256" key="3">
    <source>
        <dbReference type="PROSITE-ProRule" id="PRU10141"/>
    </source>
</evidence>
<dbReference type="InterPro" id="IPR045269">
    <property type="entry name" value="Atg1-like"/>
</dbReference>
<feature type="compositionally biased region" description="Basic and acidic residues" evidence="5">
    <location>
        <begin position="386"/>
        <end position="396"/>
    </location>
</feature>
<keyword evidence="7" id="KW-0808">Transferase</keyword>
<evidence type="ECO:0000259" key="6">
    <source>
        <dbReference type="PROSITE" id="PS50011"/>
    </source>
</evidence>
<name>A0A0H2SQE5_9AGAM</name>
<keyword evidence="2 3" id="KW-0067">ATP-binding</keyword>
<dbReference type="InterPro" id="IPR008271">
    <property type="entry name" value="Ser/Thr_kinase_AS"/>
</dbReference>
<reference evidence="7 8" key="1">
    <citation type="submission" date="2015-04" db="EMBL/GenBank/DDBJ databases">
        <title>Complete genome sequence of Schizopora paradoxa KUC8140, a cosmopolitan wood degrader in East Asia.</title>
        <authorList>
            <consortium name="DOE Joint Genome Institute"/>
            <person name="Min B."/>
            <person name="Park H."/>
            <person name="Jang Y."/>
            <person name="Kim J.-J."/>
            <person name="Kim K.H."/>
            <person name="Pangilinan J."/>
            <person name="Lipzen A."/>
            <person name="Riley R."/>
            <person name="Grigoriev I.V."/>
            <person name="Spatafora J.W."/>
            <person name="Choi I.-G."/>
        </authorList>
    </citation>
    <scope>NUCLEOTIDE SEQUENCE [LARGE SCALE GENOMIC DNA]</scope>
    <source>
        <strain evidence="7 8">KUC8140</strain>
    </source>
</reference>
<sequence length="443" mass="47896">MPTLEVNTNVHGGATNHAGPSTPAPPPLGTLIDDGTDAGALQLTSVLGYGGYGVVYRASAPAGTLYAVKCLLRSSNPNNPKQQQRQRRLHMREIALHRLAGAGAHPGIVRLHRVIEPALPAADGSLTLPSPYTFLVMDFAPCGDLFTLILHKQVYLGRTGLVARVFAQLAAAVSHCHSLGIFHRDLKPENVLCWDGGETVRLADFGLATTERRSKEWRTGSVYHMSPECQNGNSSSPPYSPLANDIWSLAILLLNLLTARNPWARASPSDPTFSAYLSSPRYFLPQVLPISSGLNDVLVRALDVQWERRETFGVDGLTDGVARLAAEADENQYRRLGYLKPRKSGLYAPDVVFEGGMARCPWEVGMHIPSGSSGSDGDANTHHIRIPPELEPKPDVPPKNAKANVKTSSASFGPSVRQSPTDSMMVEMPPPPTPAKDVRSILY</sequence>
<dbReference type="PROSITE" id="PS00107">
    <property type="entry name" value="PROTEIN_KINASE_ATP"/>
    <property type="match status" value="1"/>
</dbReference>
<dbReference type="SMART" id="SM00220">
    <property type="entry name" value="S_TKc"/>
    <property type="match status" value="1"/>
</dbReference>
<dbReference type="OrthoDB" id="541276at2759"/>
<evidence type="ECO:0000256" key="5">
    <source>
        <dbReference type="SAM" id="MobiDB-lite"/>
    </source>
</evidence>
<dbReference type="FunCoup" id="A0A0H2SQE5">
    <property type="interactions" value="283"/>
</dbReference>
<evidence type="ECO:0000256" key="2">
    <source>
        <dbReference type="ARBA" id="ARBA00022840"/>
    </source>
</evidence>
<protein>
    <submittedName>
        <fullName evidence="7">Kinase-like protein</fullName>
    </submittedName>
</protein>
<dbReference type="GO" id="GO:0005737">
    <property type="term" value="C:cytoplasm"/>
    <property type="evidence" value="ECO:0007669"/>
    <property type="project" value="TreeGrafter"/>
</dbReference>
<evidence type="ECO:0000256" key="4">
    <source>
        <dbReference type="RuleBase" id="RU000304"/>
    </source>
</evidence>
<feature type="compositionally biased region" description="Polar residues" evidence="5">
    <location>
        <begin position="1"/>
        <end position="10"/>
    </location>
</feature>
<dbReference type="SUPFAM" id="SSF56112">
    <property type="entry name" value="Protein kinase-like (PK-like)"/>
    <property type="match status" value="1"/>
</dbReference>
<feature type="compositionally biased region" description="Polar residues" evidence="5">
    <location>
        <begin position="405"/>
        <end position="422"/>
    </location>
</feature>
<keyword evidence="7" id="KW-0418">Kinase</keyword>
<dbReference type="AlphaFoldDB" id="A0A0H2SQE5"/>
<dbReference type="Proteomes" id="UP000053477">
    <property type="component" value="Unassembled WGS sequence"/>
</dbReference>
<dbReference type="GO" id="GO:0004674">
    <property type="term" value="F:protein serine/threonine kinase activity"/>
    <property type="evidence" value="ECO:0007669"/>
    <property type="project" value="UniProtKB-KW"/>
</dbReference>
<evidence type="ECO:0000313" key="7">
    <source>
        <dbReference type="EMBL" id="KLO19316.1"/>
    </source>
</evidence>
<accession>A0A0H2SQE5</accession>
<proteinExistence type="inferred from homology"/>
<keyword evidence="4" id="KW-0723">Serine/threonine-protein kinase</keyword>
<gene>
    <name evidence="7" type="ORF">SCHPADRAFT_818384</name>
</gene>
<keyword evidence="1 3" id="KW-0547">Nucleotide-binding</keyword>
<evidence type="ECO:0000313" key="8">
    <source>
        <dbReference type="Proteomes" id="UP000053477"/>
    </source>
</evidence>
<feature type="binding site" evidence="3">
    <location>
        <position position="69"/>
    </location>
    <ligand>
        <name>ATP</name>
        <dbReference type="ChEBI" id="CHEBI:30616"/>
    </ligand>
</feature>
<dbReference type="STRING" id="27342.A0A0H2SQE5"/>
<organism evidence="7 8">
    <name type="scientific">Schizopora paradoxa</name>
    <dbReference type="NCBI Taxonomy" id="27342"/>
    <lineage>
        <taxon>Eukaryota</taxon>
        <taxon>Fungi</taxon>
        <taxon>Dikarya</taxon>
        <taxon>Basidiomycota</taxon>
        <taxon>Agaricomycotina</taxon>
        <taxon>Agaricomycetes</taxon>
        <taxon>Hymenochaetales</taxon>
        <taxon>Schizoporaceae</taxon>
        <taxon>Schizopora</taxon>
    </lineage>
</organism>
<feature type="domain" description="Protein kinase" evidence="6">
    <location>
        <begin position="41"/>
        <end position="324"/>
    </location>
</feature>
<dbReference type="EMBL" id="KQ085887">
    <property type="protein sequence ID" value="KLO19316.1"/>
    <property type="molecule type" value="Genomic_DNA"/>
</dbReference>
<dbReference type="PANTHER" id="PTHR24348">
    <property type="entry name" value="SERINE/THREONINE-PROTEIN KINASE UNC-51-RELATED"/>
    <property type="match status" value="1"/>
</dbReference>
<dbReference type="GO" id="GO:0005524">
    <property type="term" value="F:ATP binding"/>
    <property type="evidence" value="ECO:0007669"/>
    <property type="project" value="UniProtKB-UniRule"/>
</dbReference>
<feature type="region of interest" description="Disordered" evidence="5">
    <location>
        <begin position="1"/>
        <end position="28"/>
    </location>
</feature>
<dbReference type="Gene3D" id="1.10.510.10">
    <property type="entry name" value="Transferase(Phosphotransferase) domain 1"/>
    <property type="match status" value="1"/>
</dbReference>
<dbReference type="PROSITE" id="PS50011">
    <property type="entry name" value="PROTEIN_KINASE_DOM"/>
    <property type="match status" value="1"/>
</dbReference>
<evidence type="ECO:0000256" key="1">
    <source>
        <dbReference type="ARBA" id="ARBA00022741"/>
    </source>
</evidence>
<dbReference type="PANTHER" id="PTHR24348:SF68">
    <property type="entry name" value="SERINE_THREONINE-PROTEIN KINASE ATG1C"/>
    <property type="match status" value="1"/>
</dbReference>
<dbReference type="Pfam" id="PF00069">
    <property type="entry name" value="Pkinase"/>
    <property type="match status" value="1"/>
</dbReference>
<feature type="region of interest" description="Disordered" evidence="5">
    <location>
        <begin position="371"/>
        <end position="443"/>
    </location>
</feature>
<dbReference type="GO" id="GO:0010506">
    <property type="term" value="P:regulation of autophagy"/>
    <property type="evidence" value="ECO:0007669"/>
    <property type="project" value="InterPro"/>
</dbReference>
<dbReference type="PROSITE" id="PS00108">
    <property type="entry name" value="PROTEIN_KINASE_ST"/>
    <property type="match status" value="1"/>
</dbReference>
<comment type="similarity">
    <text evidence="4">Belongs to the protein kinase superfamily.</text>
</comment>
<dbReference type="InterPro" id="IPR017441">
    <property type="entry name" value="Protein_kinase_ATP_BS"/>
</dbReference>
<dbReference type="InterPro" id="IPR011009">
    <property type="entry name" value="Kinase-like_dom_sf"/>
</dbReference>
<dbReference type="InterPro" id="IPR000719">
    <property type="entry name" value="Prot_kinase_dom"/>
</dbReference>